<feature type="active site" description="For OMPdecase activity" evidence="8">
    <location>
        <position position="71"/>
    </location>
</feature>
<dbReference type="InterPro" id="IPR014732">
    <property type="entry name" value="OMPdecase"/>
</dbReference>
<evidence type="ECO:0000256" key="2">
    <source>
        <dbReference type="ARBA" id="ARBA00004861"/>
    </source>
</evidence>
<dbReference type="InterPro" id="IPR011060">
    <property type="entry name" value="RibuloseP-bd_barrel"/>
</dbReference>
<keyword evidence="5 7" id="KW-0456">Lyase</keyword>
<feature type="domain" description="Orotidine 5'-phosphate decarboxylase" evidence="11">
    <location>
        <begin position="10"/>
        <end position="234"/>
    </location>
</feature>
<evidence type="ECO:0000256" key="8">
    <source>
        <dbReference type="PIRSR" id="PIRSR614732-1"/>
    </source>
</evidence>
<dbReference type="Pfam" id="PF00215">
    <property type="entry name" value="OMPdecase"/>
    <property type="match status" value="1"/>
</dbReference>
<feature type="binding site" evidence="7 9">
    <location>
        <position position="188"/>
    </location>
    <ligand>
        <name>substrate</name>
    </ligand>
</feature>
<sequence length="247" mass="25621">MAEKKTAADCIVFPLDLPTVAEAAEYARQLSGRVGMFKIGLELFISGRGQIIETIRESGDSAIFLDLKLHDIPATVGRAMERIAAWDGVVFATVHCGESPAMLKAAVRGSSGRVGVLGVTVLTSVSGKDLQKAGFDPVYADDPGALVMKRAQMVRDAGCAGVVCSGHEAAAIKAEFGSDFVTMVPGIRPAGSVGKDDQKRVVTPGQAVQNGADYLVIGRPIRDADDPGKAAEQIAAEIREAAGGGLA</sequence>
<dbReference type="NCBIfam" id="TIGR01740">
    <property type="entry name" value="pyrF"/>
    <property type="match status" value="1"/>
</dbReference>
<feature type="binding site" evidence="7 9">
    <location>
        <position position="218"/>
    </location>
    <ligand>
        <name>substrate</name>
    </ligand>
</feature>
<accession>A0A7W0C6J5</accession>
<comment type="subunit">
    <text evidence="7">Homodimer.</text>
</comment>
<feature type="binding site" evidence="7 9">
    <location>
        <position position="198"/>
    </location>
    <ligand>
        <name>substrate</name>
    </ligand>
</feature>
<dbReference type="AlphaFoldDB" id="A0A7W0C6J5"/>
<evidence type="ECO:0000259" key="11">
    <source>
        <dbReference type="SMART" id="SM00934"/>
    </source>
</evidence>
<feature type="binding site" evidence="7 9">
    <location>
        <position position="123"/>
    </location>
    <ligand>
        <name>substrate</name>
    </ligand>
</feature>
<evidence type="ECO:0000256" key="7">
    <source>
        <dbReference type="HAMAP-Rule" id="MF_01200"/>
    </source>
</evidence>
<dbReference type="GO" id="GO:0006207">
    <property type="term" value="P:'de novo' pyrimidine nucleobase biosynthetic process"/>
    <property type="evidence" value="ECO:0007669"/>
    <property type="project" value="InterPro"/>
</dbReference>
<feature type="binding site" evidence="7 9">
    <location>
        <position position="219"/>
    </location>
    <ligand>
        <name>substrate</name>
    </ligand>
</feature>
<feature type="active site" description="For OMPdecase activity" evidence="8">
    <location>
        <position position="68"/>
    </location>
</feature>
<keyword evidence="4 7" id="KW-0665">Pyrimidine biosynthesis</keyword>
<dbReference type="SMART" id="SM00934">
    <property type="entry name" value="OMPdecase"/>
    <property type="match status" value="1"/>
</dbReference>
<evidence type="ECO:0000313" key="12">
    <source>
        <dbReference type="EMBL" id="MBA2880043.1"/>
    </source>
</evidence>
<dbReference type="Proteomes" id="UP000525298">
    <property type="component" value="Unassembled WGS sequence"/>
</dbReference>
<dbReference type="PROSITE" id="PS00156">
    <property type="entry name" value="OMPDECASE"/>
    <property type="match status" value="1"/>
</dbReference>
<evidence type="ECO:0000256" key="4">
    <source>
        <dbReference type="ARBA" id="ARBA00022975"/>
    </source>
</evidence>
<dbReference type="PANTHER" id="PTHR32119:SF2">
    <property type="entry name" value="OROTIDINE 5'-PHOSPHATE DECARBOXYLASE"/>
    <property type="match status" value="1"/>
</dbReference>
<dbReference type="GO" id="GO:0044205">
    <property type="term" value="P:'de novo' UMP biosynthetic process"/>
    <property type="evidence" value="ECO:0007669"/>
    <property type="project" value="UniProtKB-UniRule"/>
</dbReference>
<feature type="active site" description="For OMPdecase activity" evidence="8">
    <location>
        <position position="66"/>
    </location>
</feature>
<protein>
    <recommendedName>
        <fullName evidence="7">Orotidine 5'-phosphate decarboxylase</fullName>
        <ecNumber evidence="7">4.1.1.23</ecNumber>
    </recommendedName>
    <alternativeName>
        <fullName evidence="7">OMP decarboxylase</fullName>
        <shortName evidence="7">OMPDCase</shortName>
        <shortName evidence="7">OMPdecase</shortName>
    </alternativeName>
</protein>
<reference evidence="12 13" key="1">
    <citation type="submission" date="2020-07" db="EMBL/GenBank/DDBJ databases">
        <title>Genomic Encyclopedia of Type Strains, Phase IV (KMG-IV): sequencing the most valuable type-strain genomes for metagenomic binning, comparative biology and taxonomic classification.</title>
        <authorList>
            <person name="Goeker M."/>
        </authorList>
    </citation>
    <scope>NUCLEOTIDE SEQUENCE [LARGE SCALE GENOMIC DNA]</scope>
    <source>
        <strain evidence="12 13">DSM 17721</strain>
    </source>
</reference>
<dbReference type="EMBL" id="JACDUS010000001">
    <property type="protein sequence ID" value="MBA2880043.1"/>
    <property type="molecule type" value="Genomic_DNA"/>
</dbReference>
<comment type="caution">
    <text evidence="12">The sequence shown here is derived from an EMBL/GenBank/DDBJ whole genome shotgun (WGS) entry which is preliminary data.</text>
</comment>
<dbReference type="PANTHER" id="PTHR32119">
    <property type="entry name" value="OROTIDINE 5'-PHOSPHATE DECARBOXYLASE"/>
    <property type="match status" value="1"/>
</dbReference>
<dbReference type="Gene3D" id="3.20.20.70">
    <property type="entry name" value="Aldolase class I"/>
    <property type="match status" value="1"/>
</dbReference>
<evidence type="ECO:0000313" key="13">
    <source>
        <dbReference type="Proteomes" id="UP000525298"/>
    </source>
</evidence>
<dbReference type="UniPathway" id="UPA00070">
    <property type="reaction ID" value="UER00120"/>
</dbReference>
<comment type="function">
    <text evidence="1 7">Catalyzes the decarboxylation of orotidine 5'-monophosphate (OMP) to uridine 5'-monophosphate (UMP).</text>
</comment>
<dbReference type="InterPro" id="IPR013785">
    <property type="entry name" value="Aldolase_TIM"/>
</dbReference>
<dbReference type="SUPFAM" id="SSF51366">
    <property type="entry name" value="Ribulose-phoshate binding barrel"/>
    <property type="match status" value="1"/>
</dbReference>
<evidence type="ECO:0000256" key="3">
    <source>
        <dbReference type="ARBA" id="ARBA00022793"/>
    </source>
</evidence>
<keyword evidence="13" id="KW-1185">Reference proteome</keyword>
<dbReference type="NCBIfam" id="NF001273">
    <property type="entry name" value="PRK00230.1"/>
    <property type="match status" value="1"/>
</dbReference>
<dbReference type="InterPro" id="IPR047596">
    <property type="entry name" value="OMPdecase_bac"/>
</dbReference>
<feature type="binding site" evidence="7 9">
    <location>
        <position position="38"/>
    </location>
    <ligand>
        <name>substrate</name>
    </ligand>
</feature>
<name>A0A7W0C6J5_9BACT</name>
<comment type="catalytic activity">
    <reaction evidence="6 7 10">
        <text>orotidine 5'-phosphate + H(+) = UMP + CO2</text>
        <dbReference type="Rhea" id="RHEA:11596"/>
        <dbReference type="ChEBI" id="CHEBI:15378"/>
        <dbReference type="ChEBI" id="CHEBI:16526"/>
        <dbReference type="ChEBI" id="CHEBI:57538"/>
        <dbReference type="ChEBI" id="CHEBI:57865"/>
        <dbReference type="EC" id="4.1.1.23"/>
    </reaction>
</comment>
<dbReference type="EC" id="4.1.1.23" evidence="7"/>
<organism evidence="12 13">
    <name type="scientific">Desulfosalsimonas propionicica</name>
    <dbReference type="NCBI Taxonomy" id="332175"/>
    <lineage>
        <taxon>Bacteria</taxon>
        <taxon>Pseudomonadati</taxon>
        <taxon>Thermodesulfobacteriota</taxon>
        <taxon>Desulfobacteria</taxon>
        <taxon>Desulfobacterales</taxon>
        <taxon>Desulfosalsimonadaceae</taxon>
        <taxon>Desulfosalsimonas</taxon>
    </lineage>
</organism>
<evidence type="ECO:0000256" key="9">
    <source>
        <dbReference type="PIRSR" id="PIRSR614732-2"/>
    </source>
</evidence>
<feature type="active site" description="Proton donor" evidence="7">
    <location>
        <position position="68"/>
    </location>
</feature>
<dbReference type="InterPro" id="IPR018089">
    <property type="entry name" value="OMPdecase_AS"/>
</dbReference>
<comment type="similarity">
    <text evidence="7">Belongs to the OMP decarboxylase family. Type 1 subfamily.</text>
</comment>
<dbReference type="RefSeq" id="WP_181549714.1">
    <property type="nucleotide sequence ID" value="NZ_JACDUS010000001.1"/>
</dbReference>
<dbReference type="GO" id="GO:0005829">
    <property type="term" value="C:cytosol"/>
    <property type="evidence" value="ECO:0007669"/>
    <property type="project" value="TreeGrafter"/>
</dbReference>
<evidence type="ECO:0000256" key="10">
    <source>
        <dbReference type="RuleBase" id="RU000512"/>
    </source>
</evidence>
<feature type="binding site" evidence="7">
    <location>
        <begin position="66"/>
        <end position="75"/>
    </location>
    <ligand>
        <name>substrate</name>
    </ligand>
</feature>
<feature type="binding site" evidence="7 9">
    <location>
        <position position="16"/>
    </location>
    <ligand>
        <name>substrate</name>
    </ligand>
</feature>
<dbReference type="GO" id="GO:0004590">
    <property type="term" value="F:orotidine-5'-phosphate decarboxylase activity"/>
    <property type="evidence" value="ECO:0007669"/>
    <property type="project" value="UniProtKB-UniRule"/>
</dbReference>
<proteinExistence type="inferred from homology"/>
<dbReference type="HAMAP" id="MF_01200_B">
    <property type="entry name" value="OMPdecase_type1_B"/>
    <property type="match status" value="1"/>
</dbReference>
<evidence type="ECO:0000256" key="5">
    <source>
        <dbReference type="ARBA" id="ARBA00023239"/>
    </source>
</evidence>
<dbReference type="CDD" id="cd04725">
    <property type="entry name" value="OMP_decarboxylase_like"/>
    <property type="match status" value="1"/>
</dbReference>
<dbReference type="InterPro" id="IPR001754">
    <property type="entry name" value="OMPdeCOase_dom"/>
</dbReference>
<evidence type="ECO:0000256" key="1">
    <source>
        <dbReference type="ARBA" id="ARBA00002356"/>
    </source>
</evidence>
<gene>
    <name evidence="7" type="primary">pyrF</name>
    <name evidence="12" type="ORF">HNR65_000350</name>
</gene>
<keyword evidence="3 7" id="KW-0210">Decarboxylase</keyword>
<comment type="pathway">
    <text evidence="2 7 10">Pyrimidine metabolism; UMP biosynthesis via de novo pathway; UMP from orotate: step 2/2.</text>
</comment>
<evidence type="ECO:0000256" key="6">
    <source>
        <dbReference type="ARBA" id="ARBA00049157"/>
    </source>
</evidence>